<dbReference type="EMBL" id="VUOA01000043">
    <property type="protein sequence ID" value="KAA2234789.1"/>
    <property type="molecule type" value="Genomic_DNA"/>
</dbReference>
<accession>A0A5B2V8X7</accession>
<dbReference type="Proteomes" id="UP000323142">
    <property type="component" value="Unassembled WGS sequence"/>
</dbReference>
<keyword evidence="2" id="KW-1185">Reference proteome</keyword>
<protein>
    <submittedName>
        <fullName evidence="1">Uncharacterized protein</fullName>
    </submittedName>
</protein>
<sequence>MVPTNPLFSRMFPLVLRPPPSVPLYFVRHFVLSVGPASSPVICVFVLVEVGPRAAWQLAASTPAASVDQVPEQITELDEELTFPGACSVRLRVKRQCGPSG</sequence>
<evidence type="ECO:0000313" key="2">
    <source>
        <dbReference type="Proteomes" id="UP000323142"/>
    </source>
</evidence>
<proteinExistence type="predicted"/>
<organism evidence="1 2">
    <name type="scientific">Salinarimonas soli</name>
    <dbReference type="NCBI Taxonomy" id="1638099"/>
    <lineage>
        <taxon>Bacteria</taxon>
        <taxon>Pseudomonadati</taxon>
        <taxon>Pseudomonadota</taxon>
        <taxon>Alphaproteobacteria</taxon>
        <taxon>Hyphomicrobiales</taxon>
        <taxon>Salinarimonadaceae</taxon>
        <taxon>Salinarimonas</taxon>
    </lineage>
</organism>
<gene>
    <name evidence="1" type="ORF">F0L46_22840</name>
</gene>
<name>A0A5B2V8X7_9HYPH</name>
<comment type="caution">
    <text evidence="1">The sequence shown here is derived from an EMBL/GenBank/DDBJ whole genome shotgun (WGS) entry which is preliminary data.</text>
</comment>
<evidence type="ECO:0000313" key="1">
    <source>
        <dbReference type="EMBL" id="KAA2234789.1"/>
    </source>
</evidence>
<dbReference type="AlphaFoldDB" id="A0A5B2V8X7"/>
<reference evidence="1 2" key="2">
    <citation type="submission" date="2019-09" db="EMBL/GenBank/DDBJ databases">
        <authorList>
            <person name="Jin C."/>
        </authorList>
    </citation>
    <scope>NUCLEOTIDE SEQUENCE [LARGE SCALE GENOMIC DNA]</scope>
    <source>
        <strain evidence="1 2">BN140002</strain>
    </source>
</reference>
<reference evidence="1 2" key="1">
    <citation type="submission" date="2019-09" db="EMBL/GenBank/DDBJ databases">
        <title>Salinarimonas rosea gen. nov., sp. nov., a new member of the a-2 subgroup of the Proteobacteria.</title>
        <authorList>
            <person name="Liu J."/>
        </authorList>
    </citation>
    <scope>NUCLEOTIDE SEQUENCE [LARGE SCALE GENOMIC DNA]</scope>
    <source>
        <strain evidence="1 2">BN140002</strain>
    </source>
</reference>
<dbReference type="RefSeq" id="WP_149821924.1">
    <property type="nucleotide sequence ID" value="NZ_VUOA01000043.1"/>
</dbReference>